<dbReference type="Pfam" id="PF01476">
    <property type="entry name" value="LysM"/>
    <property type="match status" value="1"/>
</dbReference>
<evidence type="ECO:0000259" key="3">
    <source>
        <dbReference type="PROSITE" id="PS51109"/>
    </source>
</evidence>
<dbReference type="SUPFAM" id="SSF54106">
    <property type="entry name" value="LysM domain"/>
    <property type="match status" value="1"/>
</dbReference>
<dbReference type="InterPro" id="IPR016047">
    <property type="entry name" value="M23ase_b-sheet_dom"/>
</dbReference>
<dbReference type="Pfam" id="PF01551">
    <property type="entry name" value="Peptidase_M23"/>
    <property type="match status" value="1"/>
</dbReference>
<gene>
    <name evidence="5" type="ORF">CDQ84_13985</name>
</gene>
<dbReference type="PROSITE" id="PS51782">
    <property type="entry name" value="LYSM"/>
    <property type="match status" value="1"/>
</dbReference>
<dbReference type="RefSeq" id="WP_103082357.1">
    <property type="nucleotide sequence ID" value="NZ_CP021850.1"/>
</dbReference>
<dbReference type="Gene3D" id="2.70.70.10">
    <property type="entry name" value="Glucose Permease (Domain IIA)"/>
    <property type="match status" value="1"/>
</dbReference>
<dbReference type="PROSITE" id="PS51109">
    <property type="entry name" value="G5"/>
    <property type="match status" value="1"/>
</dbReference>
<keyword evidence="2" id="KW-0472">Membrane</keyword>
<feature type="domain" description="G5" evidence="3">
    <location>
        <begin position="264"/>
        <end position="345"/>
    </location>
</feature>
<dbReference type="CDD" id="cd00118">
    <property type="entry name" value="LysM"/>
    <property type="match status" value="1"/>
</dbReference>
<keyword evidence="6" id="KW-1185">Reference proteome</keyword>
<evidence type="ECO:0000256" key="1">
    <source>
        <dbReference type="ARBA" id="ARBA00022729"/>
    </source>
</evidence>
<dbReference type="EMBL" id="NIOJ01000041">
    <property type="protein sequence ID" value="PNT97030.1"/>
    <property type="molecule type" value="Genomic_DNA"/>
</dbReference>
<dbReference type="SUPFAM" id="SSF51261">
    <property type="entry name" value="Duplicated hybrid motif"/>
    <property type="match status" value="1"/>
</dbReference>
<accession>A0A2K2FAE1</accession>
<organism evidence="5 6">
    <name type="scientific">Clostridium thermosuccinogenes</name>
    <dbReference type="NCBI Taxonomy" id="84032"/>
    <lineage>
        <taxon>Bacteria</taxon>
        <taxon>Bacillati</taxon>
        <taxon>Bacillota</taxon>
        <taxon>Clostridia</taxon>
        <taxon>Eubacteriales</taxon>
        <taxon>Clostridiaceae</taxon>
        <taxon>Clostridium</taxon>
    </lineage>
</organism>
<evidence type="ECO:0000256" key="2">
    <source>
        <dbReference type="SAM" id="Phobius"/>
    </source>
</evidence>
<dbReference type="CDD" id="cd12797">
    <property type="entry name" value="M23_peptidase"/>
    <property type="match status" value="1"/>
</dbReference>
<feature type="transmembrane region" description="Helical" evidence="2">
    <location>
        <begin position="37"/>
        <end position="56"/>
    </location>
</feature>
<name>A0A2K2FAE1_9CLOT</name>
<evidence type="ECO:0000313" key="6">
    <source>
        <dbReference type="Proteomes" id="UP000236151"/>
    </source>
</evidence>
<dbReference type="SMART" id="SM00257">
    <property type="entry name" value="LysM"/>
    <property type="match status" value="1"/>
</dbReference>
<dbReference type="Gene3D" id="2.20.230.10">
    <property type="entry name" value="Resuscitation-promoting factor rpfb"/>
    <property type="match status" value="1"/>
</dbReference>
<feature type="domain" description="LysM" evidence="4">
    <location>
        <begin position="214"/>
        <end position="258"/>
    </location>
</feature>
<dbReference type="Proteomes" id="UP000236151">
    <property type="component" value="Unassembled WGS sequence"/>
</dbReference>
<dbReference type="Pfam" id="PF07501">
    <property type="entry name" value="G5"/>
    <property type="match status" value="1"/>
</dbReference>
<keyword evidence="2" id="KW-1133">Transmembrane helix</keyword>
<dbReference type="InterPro" id="IPR036779">
    <property type="entry name" value="LysM_dom_sf"/>
</dbReference>
<evidence type="ECO:0000259" key="4">
    <source>
        <dbReference type="PROSITE" id="PS51782"/>
    </source>
</evidence>
<reference evidence="6" key="1">
    <citation type="submission" date="2017-06" db="EMBL/GenBank/DDBJ databases">
        <title>Investigating the central metabolism of Clostridium thermosuccinogenes.</title>
        <authorList>
            <person name="Koendjbiharie J.G."/>
            <person name="Van Kranenburg R."/>
            <person name="Vriesendorp B."/>
        </authorList>
    </citation>
    <scope>NUCLEOTIDE SEQUENCE [LARGE SCALE GENOMIC DNA]</scope>
    <source>
        <strain evidence="6">DSM 5806</strain>
    </source>
</reference>
<dbReference type="InterPro" id="IPR011098">
    <property type="entry name" value="G5_dom"/>
</dbReference>
<evidence type="ECO:0000313" key="5">
    <source>
        <dbReference type="EMBL" id="PNT97030.1"/>
    </source>
</evidence>
<protein>
    <recommendedName>
        <fullName evidence="7">Peptidase M23</fullName>
    </recommendedName>
</protein>
<sequence length="474" mass="52561">MSKDELIGWIKKSGIWIDKSRAWLSKSKPWIIKNRKWILAGVAFVTAVSVTGFSVFTKRYYAVEVNSKVIAMVNDKSQIDEIIQEIEKKTETATGLNIIIPTKVDYKEVFAFGNKLTPESAIEETLESNLELLAEAYSINVDGRDIAYLKDKSTAESILTRIKDEYMKNNGRSDPESVDFIEDINIIKKTVNIGSVQDEKTVFELLSESTEESKVYVVKKGDTVSEIAEAHKIKQSEIEKMNPGLDVDKIQIGQEIILSVPKYVINIKSIETKNYEESIPYQVEYVETADLYKGQTKVKVEGKEGKKSVAAEVIKINGIVSEEKVVEEKVIEEPQNKVVLSGTKERPSTLAYGVFTKPSGGSLTSRFGQRWGKLHTGIDIGCSSGTSVKAADGGKVTFAGWQGNYGKLVIIDHENGYTTYYGHLSSIKVKAGQRVARGEVIALSGATGNVTGPHLHFEVRKNGVPQNPLKYVNY</sequence>
<dbReference type="InterPro" id="IPR018392">
    <property type="entry name" value="LysM"/>
</dbReference>
<dbReference type="SMART" id="SM01208">
    <property type="entry name" value="G5"/>
    <property type="match status" value="1"/>
</dbReference>
<dbReference type="PANTHER" id="PTHR21666">
    <property type="entry name" value="PEPTIDASE-RELATED"/>
    <property type="match status" value="1"/>
</dbReference>
<dbReference type="InterPro" id="IPR011055">
    <property type="entry name" value="Dup_hybrid_motif"/>
</dbReference>
<dbReference type="AlphaFoldDB" id="A0A2K2FAE1"/>
<dbReference type="InterPro" id="IPR050570">
    <property type="entry name" value="Cell_wall_metabolism_enzyme"/>
</dbReference>
<proteinExistence type="predicted"/>
<evidence type="ECO:0008006" key="7">
    <source>
        <dbReference type="Google" id="ProtNLM"/>
    </source>
</evidence>
<dbReference type="GO" id="GO:0004222">
    <property type="term" value="F:metalloendopeptidase activity"/>
    <property type="evidence" value="ECO:0007669"/>
    <property type="project" value="TreeGrafter"/>
</dbReference>
<dbReference type="Gene3D" id="3.10.350.10">
    <property type="entry name" value="LysM domain"/>
    <property type="match status" value="1"/>
</dbReference>
<dbReference type="OrthoDB" id="9809488at2"/>
<comment type="caution">
    <text evidence="5">The sequence shown here is derived from an EMBL/GenBank/DDBJ whole genome shotgun (WGS) entry which is preliminary data.</text>
</comment>
<keyword evidence="1" id="KW-0732">Signal</keyword>
<dbReference type="PANTHER" id="PTHR21666:SF270">
    <property type="entry name" value="MUREIN HYDROLASE ACTIVATOR ENVC"/>
    <property type="match status" value="1"/>
</dbReference>
<dbReference type="KEGG" id="cthd:CDO33_04660"/>
<keyword evidence="2" id="KW-0812">Transmembrane</keyword>